<dbReference type="Proteomes" id="UP000887565">
    <property type="component" value="Unplaced"/>
</dbReference>
<proteinExistence type="predicted"/>
<dbReference type="GO" id="GO:0000139">
    <property type="term" value="C:Golgi membrane"/>
    <property type="evidence" value="ECO:0007669"/>
    <property type="project" value="InterPro"/>
</dbReference>
<accession>A0A915HUC7</accession>
<feature type="transmembrane region" description="Helical" evidence="3">
    <location>
        <begin position="209"/>
        <end position="228"/>
    </location>
</feature>
<dbReference type="InterPro" id="IPR012955">
    <property type="entry name" value="CASP_C"/>
</dbReference>
<dbReference type="AlphaFoldDB" id="A0A915HUC7"/>
<evidence type="ECO:0000256" key="3">
    <source>
        <dbReference type="SAM" id="Phobius"/>
    </source>
</evidence>
<keyword evidence="5" id="KW-1185">Reference proteome</keyword>
<dbReference type="Pfam" id="PF08172">
    <property type="entry name" value="CASP_C"/>
    <property type="match status" value="1"/>
</dbReference>
<evidence type="ECO:0000313" key="5">
    <source>
        <dbReference type="Proteomes" id="UP000887565"/>
    </source>
</evidence>
<evidence type="ECO:0000256" key="2">
    <source>
        <dbReference type="SAM" id="Coils"/>
    </source>
</evidence>
<sequence length="270" mass="31168">MISEPVCKIKDELSTLRQENRNLNVQNDQNKQLINNLEQDLMRVHNVQLVTDNEVAADQSTLDLISDAVGYNKQTIAKQSLSPTNAQSLLPVVANQRERLRVRVEELEEINMQNQQQTAVLNGQIERLQADNVKLYEKIKFLQSYQSQTKVNDGNISFYPGNYEASLDPFQRFGVQERQKRYMALSTRDKATLSISRIIINNPTARAVFFFYLLLLHCLVFLVLYRLAYTESCQRSFDTECMENYRQHMQMAHGDDHNGLAKKIEYSPAG</sequence>
<dbReference type="OMA" id="TSSICHF"/>
<reference evidence="6" key="1">
    <citation type="submission" date="2022-11" db="UniProtKB">
        <authorList>
            <consortium name="WormBaseParasite"/>
        </authorList>
    </citation>
    <scope>IDENTIFICATION</scope>
</reference>
<protein>
    <submittedName>
        <fullName evidence="6">Protein CASP</fullName>
    </submittedName>
</protein>
<keyword evidence="3" id="KW-0812">Transmembrane</keyword>
<keyword evidence="3" id="KW-0472">Membrane</keyword>
<evidence type="ECO:0000313" key="6">
    <source>
        <dbReference type="WBParaSite" id="nRc.2.0.1.t04980-RA"/>
    </source>
</evidence>
<feature type="coiled-coil region" evidence="2">
    <location>
        <begin position="13"/>
        <end position="40"/>
    </location>
</feature>
<name>A0A915HUC7_ROMCU</name>
<feature type="domain" description="CASP C-terminal" evidence="4">
    <location>
        <begin position="15"/>
        <end position="228"/>
    </location>
</feature>
<dbReference type="GO" id="GO:0006891">
    <property type="term" value="P:intra-Golgi vesicle-mediated transport"/>
    <property type="evidence" value="ECO:0007669"/>
    <property type="project" value="InterPro"/>
</dbReference>
<dbReference type="WBParaSite" id="nRc.2.0.1.t04980-RA">
    <property type="protein sequence ID" value="nRc.2.0.1.t04980-RA"/>
    <property type="gene ID" value="nRc.2.0.1.g04980"/>
</dbReference>
<organism evidence="5 6">
    <name type="scientific">Romanomermis culicivorax</name>
    <name type="common">Nematode worm</name>
    <dbReference type="NCBI Taxonomy" id="13658"/>
    <lineage>
        <taxon>Eukaryota</taxon>
        <taxon>Metazoa</taxon>
        <taxon>Ecdysozoa</taxon>
        <taxon>Nematoda</taxon>
        <taxon>Enoplea</taxon>
        <taxon>Dorylaimia</taxon>
        <taxon>Mermithida</taxon>
        <taxon>Mermithoidea</taxon>
        <taxon>Mermithidae</taxon>
        <taxon>Romanomermis</taxon>
    </lineage>
</organism>
<keyword evidence="3" id="KW-1133">Transmembrane helix</keyword>
<evidence type="ECO:0000259" key="4">
    <source>
        <dbReference type="Pfam" id="PF08172"/>
    </source>
</evidence>
<evidence type="ECO:0000256" key="1">
    <source>
        <dbReference type="ARBA" id="ARBA00023054"/>
    </source>
</evidence>
<dbReference type="PANTHER" id="PTHR14043">
    <property type="entry name" value="CCAAT DISPLACEMENT PROTEIN-RELATED"/>
    <property type="match status" value="1"/>
</dbReference>
<keyword evidence="1 2" id="KW-0175">Coiled coil</keyword>